<keyword evidence="8" id="KW-0539">Nucleus</keyword>
<dbReference type="InterPro" id="IPR017390">
    <property type="entry name" value="Ubiquitinyl_hydrolase_UCH37"/>
</dbReference>
<evidence type="ECO:0000256" key="3">
    <source>
        <dbReference type="ARBA" id="ARBA00009326"/>
    </source>
</evidence>
<dbReference type="SUPFAM" id="SSF54001">
    <property type="entry name" value="Cysteine proteinases"/>
    <property type="match status" value="1"/>
</dbReference>
<comment type="similarity">
    <text evidence="3 11 14 15">Belongs to the peptidase C12 family.</text>
</comment>
<keyword evidence="4 11" id="KW-0645">Protease</keyword>
<dbReference type="EMBL" id="OE180042">
    <property type="protein sequence ID" value="CAD7570403.1"/>
    <property type="molecule type" value="Genomic_DNA"/>
</dbReference>
<feature type="site" description="Transition state stabilizer" evidence="14">
    <location>
        <position position="95"/>
    </location>
</feature>
<dbReference type="Pfam" id="PF18031">
    <property type="entry name" value="UCH_C"/>
    <property type="match status" value="1"/>
</dbReference>
<dbReference type="PROSITE" id="PS52048">
    <property type="entry name" value="UCH_DOMAIN"/>
    <property type="match status" value="1"/>
</dbReference>
<dbReference type="PIRSF" id="PIRSF038120">
    <property type="entry name" value="Ubiquitinyl_hydrolase_UCH37"/>
    <property type="match status" value="1"/>
</dbReference>
<evidence type="ECO:0000256" key="8">
    <source>
        <dbReference type="ARBA" id="ARBA00023242"/>
    </source>
</evidence>
<dbReference type="Gene3D" id="1.20.58.860">
    <property type="match status" value="1"/>
</dbReference>
<comment type="catalytic activity">
    <reaction evidence="1 11 14 15">
        <text>Thiol-dependent hydrolysis of ester, thioester, amide, peptide and isopeptide bonds formed by the C-terminal Gly of ubiquitin (a 76-residue protein attached to proteins as an intracellular targeting signal).</text>
        <dbReference type="EC" id="3.4.19.12"/>
    </reaction>
</comment>
<keyword evidence="16" id="KW-0175">Coiled coil</keyword>
<evidence type="ECO:0000256" key="14">
    <source>
        <dbReference type="PROSITE-ProRule" id="PRU01393"/>
    </source>
</evidence>
<evidence type="ECO:0000256" key="10">
    <source>
        <dbReference type="ARBA" id="ARBA00049710"/>
    </source>
</evidence>
<evidence type="ECO:0000256" key="1">
    <source>
        <dbReference type="ARBA" id="ARBA00000707"/>
    </source>
</evidence>
<evidence type="ECO:0000259" key="17">
    <source>
        <dbReference type="PROSITE" id="PS52048"/>
    </source>
</evidence>
<evidence type="ECO:0000256" key="11">
    <source>
        <dbReference type="PIRNR" id="PIRNR038120"/>
    </source>
</evidence>
<evidence type="ECO:0000256" key="6">
    <source>
        <dbReference type="ARBA" id="ARBA00022801"/>
    </source>
</evidence>
<dbReference type="GO" id="GO:0005634">
    <property type="term" value="C:nucleus"/>
    <property type="evidence" value="ECO:0007669"/>
    <property type="project" value="UniProtKB-SubCell"/>
</dbReference>
<dbReference type="GO" id="GO:0016579">
    <property type="term" value="P:protein deubiquitination"/>
    <property type="evidence" value="ECO:0007669"/>
    <property type="project" value="InterPro"/>
</dbReference>
<dbReference type="InterPro" id="IPR038765">
    <property type="entry name" value="Papain-like_cys_pep_sf"/>
</dbReference>
<dbReference type="GO" id="GO:0005737">
    <property type="term" value="C:cytoplasm"/>
    <property type="evidence" value="ECO:0007669"/>
    <property type="project" value="TreeGrafter"/>
</dbReference>
<feature type="coiled-coil region" evidence="16">
    <location>
        <begin position="263"/>
        <end position="290"/>
    </location>
</feature>
<dbReference type="CDD" id="cd09617">
    <property type="entry name" value="Peptidase_C12_UCH37_BAP1"/>
    <property type="match status" value="1"/>
</dbReference>
<organism evidence="18">
    <name type="scientific">Timema californicum</name>
    <name type="common">California timema</name>
    <name type="synonym">Walking stick</name>
    <dbReference type="NCBI Taxonomy" id="61474"/>
    <lineage>
        <taxon>Eukaryota</taxon>
        <taxon>Metazoa</taxon>
        <taxon>Ecdysozoa</taxon>
        <taxon>Arthropoda</taxon>
        <taxon>Hexapoda</taxon>
        <taxon>Insecta</taxon>
        <taxon>Pterygota</taxon>
        <taxon>Neoptera</taxon>
        <taxon>Polyneoptera</taxon>
        <taxon>Phasmatodea</taxon>
        <taxon>Timematodea</taxon>
        <taxon>Timematoidea</taxon>
        <taxon>Timematidae</taxon>
        <taxon>Timema</taxon>
    </lineage>
</organism>
<dbReference type="GO" id="GO:0006511">
    <property type="term" value="P:ubiquitin-dependent protein catabolic process"/>
    <property type="evidence" value="ECO:0007669"/>
    <property type="project" value="UniProtKB-UniRule"/>
</dbReference>
<comment type="subcellular location">
    <subcellularLocation>
        <location evidence="2">Nucleus</location>
    </subcellularLocation>
</comment>
<sequence length="338" mass="38448">MVIKTLSRAQEDCIGILHDSSDRSTIGHVIANAAIKGMRVKGVQVEELYCLGAEHFEHLKPIHGLIFLFKWVKDDEPTGSVVQDSRLEKIFFAKQVINNACATQAILSILLNCKHTDLVLGPTLSEFKDFSSSFDANMKGLTLSNSQPIRSCHNSFARTTLFEVESKLASKDDDVYHFVSYLPIDGRLYELDGLKDGPIDLGAVSPDADWLDVVRPVIEKRMKRYSEGEIHFNLMAIVSDRKMIYERKTIEIQKQIEESGMDTDVHQAEIAKLKLLIQDEENKSKRYQDENVRRKHNYLPLIVEILKILAKKGKLVSMYEKAKERAIEKDAKREEAKA</sequence>
<dbReference type="FunFam" id="1.20.58.860:FF:000001">
    <property type="entry name" value="Ubiquitin carboxyl-terminal hydrolase"/>
    <property type="match status" value="1"/>
</dbReference>
<evidence type="ECO:0000256" key="9">
    <source>
        <dbReference type="ARBA" id="ARBA00046227"/>
    </source>
</evidence>
<evidence type="ECO:0000256" key="4">
    <source>
        <dbReference type="ARBA" id="ARBA00022670"/>
    </source>
</evidence>
<accession>A0A7R9J0J9</accession>
<gene>
    <name evidence="18" type="ORF">TCMB3V08_LOCUS3108</name>
</gene>
<dbReference type="Pfam" id="PF01088">
    <property type="entry name" value="Peptidase_C12"/>
    <property type="match status" value="1"/>
</dbReference>
<dbReference type="Gene3D" id="3.40.532.10">
    <property type="entry name" value="Peptidase C12, ubiquitin carboxyl-terminal hydrolase"/>
    <property type="match status" value="1"/>
</dbReference>
<feature type="domain" description="UCH catalytic" evidence="17">
    <location>
        <begin position="12"/>
        <end position="239"/>
    </location>
</feature>
<feature type="active site" description="Proton donor" evidence="12 14">
    <location>
        <position position="177"/>
    </location>
</feature>
<keyword evidence="6 11" id="KW-0378">Hydrolase</keyword>
<dbReference type="InterPro" id="IPR001578">
    <property type="entry name" value="Peptidase_C12_UCH"/>
</dbReference>
<name>A0A7R9J0J9_TIMCA</name>
<dbReference type="GO" id="GO:0004843">
    <property type="term" value="F:cysteine-type deubiquitinase activity"/>
    <property type="evidence" value="ECO:0007669"/>
    <property type="project" value="UniProtKB-UniRule"/>
</dbReference>
<evidence type="ECO:0000313" key="18">
    <source>
        <dbReference type="EMBL" id="CAD7570403.1"/>
    </source>
</evidence>
<dbReference type="FunFam" id="3.40.532.10:FF:000003">
    <property type="entry name" value="Ubiquitin carboxyl-terminal hydrolase"/>
    <property type="match status" value="1"/>
</dbReference>
<dbReference type="InterPro" id="IPR036959">
    <property type="entry name" value="Peptidase_C12_UCH_sf"/>
</dbReference>
<evidence type="ECO:0000256" key="2">
    <source>
        <dbReference type="ARBA" id="ARBA00004123"/>
    </source>
</evidence>
<keyword evidence="7 11" id="KW-0788">Thiol protease</keyword>
<reference evidence="18" key="1">
    <citation type="submission" date="2020-11" db="EMBL/GenBank/DDBJ databases">
        <authorList>
            <person name="Tran Van P."/>
        </authorList>
    </citation>
    <scope>NUCLEOTIDE SEQUENCE</scope>
</reference>
<evidence type="ECO:0000256" key="7">
    <source>
        <dbReference type="ARBA" id="ARBA00022807"/>
    </source>
</evidence>
<feature type="site" description="Important for enzyme activity" evidence="13 14">
    <location>
        <position position="192"/>
    </location>
</feature>
<dbReference type="EC" id="3.4.19.12" evidence="11 15"/>
<comment type="function">
    <text evidence="9">Catalytic component of the polycomb repressive deubiquitinase (PR-DUB) complex, a complex that specifically mediates deubiquitination of histone H2A monoubiquitinated at 'Lys-119' (H2AK118ub1). Mediates bisymmetric organization of the PR-DUB complex and is involved in association with nucleosomes to mediate deubiquitination. Does not deubiquitinate monoubiquitinated histone H2B. Required to maintain the transcriptionally repressive state of homeotic genes throughout development. The PR-DUB complex has weak or no activity toward 'Lys-48'- and 'Lys-63'-linked polyubiquitin chains. Polycomb group (PcG) protein.</text>
</comment>
<dbReference type="AlphaFoldDB" id="A0A7R9J0J9"/>
<evidence type="ECO:0000256" key="13">
    <source>
        <dbReference type="PIRSR" id="PIRSR038120-2"/>
    </source>
</evidence>
<evidence type="ECO:0000256" key="16">
    <source>
        <dbReference type="SAM" id="Coils"/>
    </source>
</evidence>
<protein>
    <recommendedName>
        <fullName evidence="11 15">Ubiquitin carboxyl-terminal hydrolase</fullName>
        <ecNumber evidence="11 15">3.4.19.12</ecNumber>
    </recommendedName>
</protein>
<keyword evidence="5 11" id="KW-0833">Ubl conjugation pathway</keyword>
<dbReference type="InterPro" id="IPR041507">
    <property type="entry name" value="UCH_C"/>
</dbReference>
<evidence type="ECO:0000256" key="12">
    <source>
        <dbReference type="PIRSR" id="PIRSR038120-1"/>
    </source>
</evidence>
<comment type="subunit">
    <text evidence="10">Catalytic component of the polycomb repressive deubiquitinase (PR-DUB) complex, at least composed of caly/calypso, Asx and sba (MBD5/6 homolog). The PR-DUB complex associates with nucleosomes to mediate deubiquitination of histone H2AK118ub1 substrates; the association requires the positively charged C-terminal tail of caly, probably due to direct binding of DNA. Interacts (via ULD domain) with Asx (via DEUBAD domain); the interaction produces a stable heterodimer with a composite binding site for ubiquitin. Homodimerizes (via coiled-coil hinge-region between the UCH and ULD domains) to mediate assembly of 2 copies of the caly-Asx heterodimer into a bisymmetric tetramer; dimerization enhances PR-DUB association with nucleosomes.</text>
</comment>
<feature type="active site" description="Nucleophile" evidence="12 14">
    <location>
        <position position="101"/>
    </location>
</feature>
<evidence type="ECO:0000256" key="15">
    <source>
        <dbReference type="RuleBase" id="RU361215"/>
    </source>
</evidence>
<dbReference type="PRINTS" id="PR00707">
    <property type="entry name" value="UBCTHYDRLASE"/>
</dbReference>
<dbReference type="PANTHER" id="PTHR10589:SF16">
    <property type="entry name" value="UBIQUITIN CARBOXYL-TERMINAL HYDROLASE ISOZYME L5"/>
    <property type="match status" value="1"/>
</dbReference>
<dbReference type="PANTHER" id="PTHR10589">
    <property type="entry name" value="UBIQUITIN CARBOXYL-TERMINAL HYDROLASE"/>
    <property type="match status" value="1"/>
</dbReference>
<evidence type="ECO:0000256" key="5">
    <source>
        <dbReference type="ARBA" id="ARBA00022786"/>
    </source>
</evidence>
<proteinExistence type="inferred from homology"/>
<dbReference type="PROSITE" id="PS52049">
    <property type="entry name" value="ULD"/>
    <property type="match status" value="1"/>
</dbReference>